<dbReference type="Pfam" id="PF00149">
    <property type="entry name" value="Metallophos"/>
    <property type="match status" value="1"/>
</dbReference>
<dbReference type="SUPFAM" id="SSF56300">
    <property type="entry name" value="Metallo-dependent phosphatases"/>
    <property type="match status" value="1"/>
</dbReference>
<evidence type="ECO:0000259" key="1">
    <source>
        <dbReference type="Pfam" id="PF00149"/>
    </source>
</evidence>
<dbReference type="InterPro" id="IPR050126">
    <property type="entry name" value="Ap4A_hydrolase"/>
</dbReference>
<organism evidence="2 3">
    <name type="scientific">Advenella kashmirensis</name>
    <dbReference type="NCBI Taxonomy" id="310575"/>
    <lineage>
        <taxon>Bacteria</taxon>
        <taxon>Pseudomonadati</taxon>
        <taxon>Pseudomonadota</taxon>
        <taxon>Betaproteobacteria</taxon>
        <taxon>Burkholderiales</taxon>
        <taxon>Alcaligenaceae</taxon>
    </lineage>
</organism>
<evidence type="ECO:0000313" key="2">
    <source>
        <dbReference type="EMBL" id="HBP28535.1"/>
    </source>
</evidence>
<dbReference type="InterPro" id="IPR029052">
    <property type="entry name" value="Metallo-depent_PP-like"/>
</dbReference>
<dbReference type="Proteomes" id="UP000264036">
    <property type="component" value="Unassembled WGS sequence"/>
</dbReference>
<sequence>MAYVHKFDLNCAGRDFVVGDIHGHYTKLMQALKALTFDAGKDRLFSVGDLVDRGTENEQVINLIDTSWFYAVCGNHDDYAIRYHRIGRMDDENYRLNGGSWFIEKEANDREMLVAKLELLPMAIEVVTANGRIGIVHADVPCRHWNDLENYFESKAHRQRAMWARDRFERKDVTPVNGIDHVIVGHNCHPTILTLGNVHHIDTGGWLPGGYNGHFTLLEISKPGLL</sequence>
<dbReference type="InterPro" id="IPR004843">
    <property type="entry name" value="Calcineurin-like_PHP"/>
</dbReference>
<dbReference type="GO" id="GO:0016791">
    <property type="term" value="F:phosphatase activity"/>
    <property type="evidence" value="ECO:0007669"/>
    <property type="project" value="TreeGrafter"/>
</dbReference>
<dbReference type="GO" id="GO:0005737">
    <property type="term" value="C:cytoplasm"/>
    <property type="evidence" value="ECO:0007669"/>
    <property type="project" value="TreeGrafter"/>
</dbReference>
<proteinExistence type="predicted"/>
<gene>
    <name evidence="2" type="ORF">DD666_03855</name>
</gene>
<dbReference type="GO" id="GO:0110154">
    <property type="term" value="P:RNA decapping"/>
    <property type="evidence" value="ECO:0007669"/>
    <property type="project" value="TreeGrafter"/>
</dbReference>
<dbReference type="AlphaFoldDB" id="A0A356LDE6"/>
<accession>A0A356LDE6</accession>
<reference evidence="2 3" key="1">
    <citation type="journal article" date="2018" name="Nat. Biotechnol.">
        <title>A standardized bacterial taxonomy based on genome phylogeny substantially revises the tree of life.</title>
        <authorList>
            <person name="Parks D.H."/>
            <person name="Chuvochina M."/>
            <person name="Waite D.W."/>
            <person name="Rinke C."/>
            <person name="Skarshewski A."/>
            <person name="Chaumeil P.A."/>
            <person name="Hugenholtz P."/>
        </authorList>
    </citation>
    <scope>NUCLEOTIDE SEQUENCE [LARGE SCALE GENOMIC DNA]</scope>
    <source>
        <strain evidence="2">UBA10707</strain>
    </source>
</reference>
<protein>
    <submittedName>
        <fullName evidence="2">Serine/threonine protein phosphatase</fullName>
    </submittedName>
</protein>
<feature type="domain" description="Calcineurin-like phosphoesterase" evidence="1">
    <location>
        <begin position="17"/>
        <end position="187"/>
    </location>
</feature>
<dbReference type="PANTHER" id="PTHR42850:SF11">
    <property type="entry name" value="BIS(5'-NUCLEOSYL)-TETRAPHOSPHATASE [SYMMETRICAL]"/>
    <property type="match status" value="1"/>
</dbReference>
<evidence type="ECO:0000313" key="3">
    <source>
        <dbReference type="Proteomes" id="UP000264036"/>
    </source>
</evidence>
<dbReference type="Gene3D" id="3.60.21.10">
    <property type="match status" value="1"/>
</dbReference>
<dbReference type="EMBL" id="DOEK01000005">
    <property type="protein sequence ID" value="HBP28535.1"/>
    <property type="molecule type" value="Genomic_DNA"/>
</dbReference>
<name>A0A356LDE6_9BURK</name>
<dbReference type="GO" id="GO:0008803">
    <property type="term" value="F:bis(5'-nucleosyl)-tetraphosphatase (symmetrical) activity"/>
    <property type="evidence" value="ECO:0007669"/>
    <property type="project" value="TreeGrafter"/>
</dbReference>
<dbReference type="PANTHER" id="PTHR42850">
    <property type="entry name" value="METALLOPHOSPHOESTERASE"/>
    <property type="match status" value="1"/>
</dbReference>
<comment type="caution">
    <text evidence="2">The sequence shown here is derived from an EMBL/GenBank/DDBJ whole genome shotgun (WGS) entry which is preliminary data.</text>
</comment>